<sequence length="332" mass="37681">MKWGILATGNIAKKFASTINQMGKENEQLVAVGSRHIESAKAFAMEHDIPRYYESYEALVKDQDVEAVYVATPNTLHYENCRLCLEHGKHVLCEKPFTINEKQAQELYSMARDRHLFIMEGLWIWFLPLYARLHSIIQQGTIGEIKHISCQYGFVATGARKDRKFDSGLGGGALLDIGIYNLGFLRIICGQDPQNVETLKVNLNEYGTDDYSCLKFKYSDGLTAESVQTIGQELKRNARIEGTKGSIFLPDFQHAETMILEVEGKESETIDCPVDINGFEYEIREASRCVKLGYCSSDVYTAKDSIALTRLMYDIRMSWNMIFDGETQVKTK</sequence>
<dbReference type="SUPFAM" id="SSF51735">
    <property type="entry name" value="NAD(P)-binding Rossmann-fold domains"/>
    <property type="match status" value="1"/>
</dbReference>
<keyword evidence="2" id="KW-0560">Oxidoreductase</keyword>
<evidence type="ECO:0000313" key="5">
    <source>
        <dbReference type="EMBL" id="MEQ2534462.1"/>
    </source>
</evidence>
<dbReference type="InterPro" id="IPR000683">
    <property type="entry name" value="Gfo/Idh/MocA-like_OxRdtase_N"/>
</dbReference>
<keyword evidence="6" id="KW-1185">Reference proteome</keyword>
<dbReference type="InterPro" id="IPR055170">
    <property type="entry name" value="GFO_IDH_MocA-like_dom"/>
</dbReference>
<feature type="domain" description="Gfo/Idh/MocA-like oxidoreductase N-terminal" evidence="3">
    <location>
        <begin position="2"/>
        <end position="120"/>
    </location>
</feature>
<dbReference type="Pfam" id="PF01408">
    <property type="entry name" value="GFO_IDH_MocA"/>
    <property type="match status" value="1"/>
</dbReference>
<dbReference type="InterPro" id="IPR036291">
    <property type="entry name" value="NAD(P)-bd_dom_sf"/>
</dbReference>
<dbReference type="Proteomes" id="UP001480973">
    <property type="component" value="Unassembled WGS sequence"/>
</dbReference>
<dbReference type="PANTHER" id="PTHR22604:SF105">
    <property type="entry name" value="TRANS-1,2-DIHYDROBENZENE-1,2-DIOL DEHYDROGENASE"/>
    <property type="match status" value="1"/>
</dbReference>
<organism evidence="5 6">
    <name type="scientific">Lachnospira intestinalis</name>
    <dbReference type="NCBI Taxonomy" id="3133158"/>
    <lineage>
        <taxon>Bacteria</taxon>
        <taxon>Bacillati</taxon>
        <taxon>Bacillota</taxon>
        <taxon>Clostridia</taxon>
        <taxon>Lachnospirales</taxon>
        <taxon>Lachnospiraceae</taxon>
        <taxon>Lachnospira</taxon>
    </lineage>
</organism>
<name>A0ABV1GM98_9FIRM</name>
<comment type="caution">
    <text evidence="5">The sequence shown here is derived from an EMBL/GenBank/DDBJ whole genome shotgun (WGS) entry which is preliminary data.</text>
</comment>
<evidence type="ECO:0000313" key="6">
    <source>
        <dbReference type="Proteomes" id="UP001480973"/>
    </source>
</evidence>
<feature type="domain" description="GFO/IDH/MocA-like oxidoreductase" evidence="4">
    <location>
        <begin position="130"/>
        <end position="247"/>
    </location>
</feature>
<dbReference type="EMBL" id="JBBMES010000003">
    <property type="protein sequence ID" value="MEQ2534462.1"/>
    <property type="molecule type" value="Genomic_DNA"/>
</dbReference>
<dbReference type="SUPFAM" id="SSF55347">
    <property type="entry name" value="Glyceraldehyde-3-phosphate dehydrogenase-like, C-terminal domain"/>
    <property type="match status" value="1"/>
</dbReference>
<protein>
    <submittedName>
        <fullName evidence="5">Gfo/Idh/MocA family oxidoreductase</fullName>
    </submittedName>
</protein>
<dbReference type="InterPro" id="IPR050984">
    <property type="entry name" value="Gfo/Idh/MocA_domain"/>
</dbReference>
<dbReference type="Pfam" id="PF22725">
    <property type="entry name" value="GFO_IDH_MocA_C3"/>
    <property type="match status" value="1"/>
</dbReference>
<evidence type="ECO:0000256" key="1">
    <source>
        <dbReference type="ARBA" id="ARBA00010928"/>
    </source>
</evidence>
<evidence type="ECO:0000259" key="4">
    <source>
        <dbReference type="Pfam" id="PF22725"/>
    </source>
</evidence>
<accession>A0ABV1GM98</accession>
<gene>
    <name evidence="5" type="ORF">WMO38_04965</name>
</gene>
<proteinExistence type="inferred from homology"/>
<dbReference type="PANTHER" id="PTHR22604">
    <property type="entry name" value="OXIDOREDUCTASES"/>
    <property type="match status" value="1"/>
</dbReference>
<reference evidence="5 6" key="1">
    <citation type="submission" date="2024-03" db="EMBL/GenBank/DDBJ databases">
        <title>Human intestinal bacterial collection.</title>
        <authorList>
            <person name="Pauvert C."/>
            <person name="Hitch T.C.A."/>
            <person name="Clavel T."/>
        </authorList>
    </citation>
    <scope>NUCLEOTIDE SEQUENCE [LARGE SCALE GENOMIC DNA]</scope>
    <source>
        <strain evidence="5 6">CLA-JM-H10</strain>
    </source>
</reference>
<comment type="similarity">
    <text evidence="1">Belongs to the Gfo/Idh/MocA family.</text>
</comment>
<dbReference type="Gene3D" id="3.40.50.720">
    <property type="entry name" value="NAD(P)-binding Rossmann-like Domain"/>
    <property type="match status" value="1"/>
</dbReference>
<dbReference type="Gene3D" id="3.30.360.10">
    <property type="entry name" value="Dihydrodipicolinate Reductase, domain 2"/>
    <property type="match status" value="1"/>
</dbReference>
<evidence type="ECO:0000259" key="3">
    <source>
        <dbReference type="Pfam" id="PF01408"/>
    </source>
</evidence>
<evidence type="ECO:0000256" key="2">
    <source>
        <dbReference type="ARBA" id="ARBA00023002"/>
    </source>
</evidence>